<comment type="caution">
    <text evidence="2">The sequence shown here is derived from an EMBL/GenBank/DDBJ whole genome shotgun (WGS) entry which is preliminary data.</text>
</comment>
<accession>A0A9Q3YQ27</accession>
<keyword evidence="3" id="KW-1185">Reference proteome</keyword>
<proteinExistence type="predicted"/>
<dbReference type="InterPro" id="IPR052897">
    <property type="entry name" value="Sec-Metab_Biosynth_Hydrolase"/>
</dbReference>
<dbReference type="RefSeq" id="WP_228235261.1">
    <property type="nucleotide sequence ID" value="NZ_ARXL01000141.1"/>
</dbReference>
<evidence type="ECO:0000313" key="2">
    <source>
        <dbReference type="EMBL" id="MCC4310546.1"/>
    </source>
</evidence>
<reference evidence="2" key="1">
    <citation type="submission" date="2021-10" db="EMBL/GenBank/DDBJ databases">
        <title>The diversity and Nitrogen Metabolism of Culturable Nitrate-Utilizing Bacteria Within the Oxygen Minimum Zone of the Changjiang (Yangtze River)Estuary.</title>
        <authorList>
            <person name="Zhang D."/>
            <person name="Zheng J."/>
            <person name="Liu S."/>
            <person name="He W."/>
        </authorList>
    </citation>
    <scope>NUCLEOTIDE SEQUENCE</scope>
    <source>
        <strain evidence="2">FXH-223</strain>
    </source>
</reference>
<dbReference type="EMBL" id="JAJGNA010000044">
    <property type="protein sequence ID" value="MCC4310546.1"/>
    <property type="molecule type" value="Genomic_DNA"/>
</dbReference>
<dbReference type="AlphaFoldDB" id="A0A9Q3YQ27"/>
<dbReference type="PANTHER" id="PTHR37017">
    <property type="entry name" value="AB HYDROLASE-1 DOMAIN-CONTAINING PROTEIN-RELATED"/>
    <property type="match status" value="1"/>
</dbReference>
<gene>
    <name evidence="2" type="ORF">LL252_18430</name>
</gene>
<dbReference type="Pfam" id="PF12697">
    <property type="entry name" value="Abhydrolase_6"/>
    <property type="match status" value="1"/>
</dbReference>
<protein>
    <submittedName>
        <fullName evidence="2">Alpha/beta fold hydrolase</fullName>
    </submittedName>
</protein>
<evidence type="ECO:0000259" key="1">
    <source>
        <dbReference type="Pfam" id="PF12697"/>
    </source>
</evidence>
<dbReference type="Gene3D" id="3.40.50.1820">
    <property type="entry name" value="alpha/beta hydrolase"/>
    <property type="match status" value="1"/>
</dbReference>
<dbReference type="InterPro" id="IPR029058">
    <property type="entry name" value="AB_hydrolase_fold"/>
</dbReference>
<name>A0A9Q3YQ27_9GAMM</name>
<dbReference type="GO" id="GO:0016787">
    <property type="term" value="F:hydrolase activity"/>
    <property type="evidence" value="ECO:0007669"/>
    <property type="project" value="UniProtKB-KW"/>
</dbReference>
<evidence type="ECO:0000313" key="3">
    <source>
        <dbReference type="Proteomes" id="UP001108027"/>
    </source>
</evidence>
<feature type="domain" description="AB hydrolase-1" evidence="1">
    <location>
        <begin position="8"/>
        <end position="242"/>
    </location>
</feature>
<dbReference type="InterPro" id="IPR000073">
    <property type="entry name" value="AB_hydrolase_1"/>
</dbReference>
<keyword evidence="2" id="KW-0378">Hydrolase</keyword>
<dbReference type="SUPFAM" id="SSF53474">
    <property type="entry name" value="alpha/beta-Hydrolases"/>
    <property type="match status" value="1"/>
</dbReference>
<sequence>MSEPVRDLILIHGAWAAAWVWDDLLAPLRAAGFRPRAVELPGNGHGPLGGLDAGLDDYENTVLALLDTLPGPVGLVAHSGGGVTATRVAERAPERIAGVAFVAGMMLPSGTGFADITAALKADHPEAAGIVPHLLWNQARSASRVPPEAARRIFFQDLPEAAARRAAGRLTPQPEKARAAVPVWSAGRFGRVPRLYVEALRDRSVVPAAQRRMQALVPGARVVSLDTGHAPQVAAPAALAEVLGEFFRDPAAGPQGV</sequence>
<dbReference type="Proteomes" id="UP001108027">
    <property type="component" value="Unassembled WGS sequence"/>
</dbReference>
<organism evidence="2 3">
    <name type="scientific">Alloalcanivorax marinus</name>
    <dbReference type="NCBI Taxonomy" id="1177169"/>
    <lineage>
        <taxon>Bacteria</taxon>
        <taxon>Pseudomonadati</taxon>
        <taxon>Pseudomonadota</taxon>
        <taxon>Gammaproteobacteria</taxon>
        <taxon>Oceanospirillales</taxon>
        <taxon>Alcanivoracaceae</taxon>
        <taxon>Alloalcanivorax</taxon>
    </lineage>
</organism>
<dbReference type="PANTHER" id="PTHR37017:SF11">
    <property type="entry name" value="ESTERASE_LIPASE_THIOESTERASE DOMAIN-CONTAINING PROTEIN"/>
    <property type="match status" value="1"/>
</dbReference>